<feature type="binding site" evidence="12">
    <location>
        <begin position="221"/>
        <end position="226"/>
    </location>
    <ligand>
        <name>ATP</name>
        <dbReference type="ChEBI" id="CHEBI:30616"/>
    </ligand>
</feature>
<dbReference type="InterPro" id="IPR011877">
    <property type="entry name" value="Ribokinase"/>
</dbReference>
<evidence type="ECO:0000256" key="11">
    <source>
        <dbReference type="ARBA" id="ARBA00023277"/>
    </source>
</evidence>
<dbReference type="EC" id="2.7.1.15" evidence="2 12"/>
<feature type="binding site" evidence="12">
    <location>
        <begin position="38"/>
        <end position="42"/>
    </location>
    <ligand>
        <name>substrate</name>
    </ligand>
</feature>
<dbReference type="PANTHER" id="PTHR10584:SF166">
    <property type="entry name" value="RIBOKINASE"/>
    <property type="match status" value="1"/>
</dbReference>
<keyword evidence="9 12" id="KW-0460">Magnesium</keyword>
<comment type="similarity">
    <text evidence="12">Belongs to the carbohydrate kinase PfkB family. Ribokinase subfamily.</text>
</comment>
<dbReference type="Gene3D" id="3.40.1190.20">
    <property type="match status" value="1"/>
</dbReference>
<dbReference type="GO" id="GO:0004747">
    <property type="term" value="F:ribokinase activity"/>
    <property type="evidence" value="ECO:0007669"/>
    <property type="project" value="UniProtKB-UniRule"/>
</dbReference>
<comment type="pathway">
    <text evidence="12">Carbohydrate metabolism; D-ribose degradation; D-ribose 5-phosphate from beta-D-ribopyranose: step 2/2.</text>
</comment>
<organism evidence="14 15">
    <name type="scientific">Thalassospira marina</name>
    <dbReference type="NCBI Taxonomy" id="2048283"/>
    <lineage>
        <taxon>Bacteria</taxon>
        <taxon>Pseudomonadati</taxon>
        <taxon>Pseudomonadota</taxon>
        <taxon>Alphaproteobacteria</taxon>
        <taxon>Rhodospirillales</taxon>
        <taxon>Thalassospiraceae</taxon>
        <taxon>Thalassospira</taxon>
    </lineage>
</organism>
<comment type="function">
    <text evidence="12">Catalyzes the phosphorylation of ribose at O-5 in a reaction requiring ATP and magnesium. The resulting D-ribose-5-phosphate can then be used either for sythesis of nucleotides, histidine, and tryptophan, or as a component of the pentose phosphate pathway.</text>
</comment>
<dbReference type="RefSeq" id="WP_101266499.1">
    <property type="nucleotide sequence ID" value="NZ_NWTK01000006.1"/>
</dbReference>
<dbReference type="HAMAP" id="MF_01987">
    <property type="entry name" value="Ribokinase"/>
    <property type="match status" value="1"/>
</dbReference>
<feature type="binding site" evidence="12">
    <location>
        <position position="286"/>
    </location>
    <ligand>
        <name>K(+)</name>
        <dbReference type="ChEBI" id="CHEBI:29103"/>
    </ligand>
</feature>
<evidence type="ECO:0000256" key="7">
    <source>
        <dbReference type="ARBA" id="ARBA00022777"/>
    </source>
</evidence>
<evidence type="ECO:0000256" key="9">
    <source>
        <dbReference type="ARBA" id="ARBA00022842"/>
    </source>
</evidence>
<feature type="active site" description="Proton acceptor" evidence="12">
    <location>
        <position position="253"/>
    </location>
</feature>
<proteinExistence type="inferred from homology"/>
<keyword evidence="5 12" id="KW-0479">Metal-binding</keyword>
<evidence type="ECO:0000256" key="12">
    <source>
        <dbReference type="HAMAP-Rule" id="MF_01987"/>
    </source>
</evidence>
<evidence type="ECO:0000256" key="1">
    <source>
        <dbReference type="ARBA" id="ARBA00005380"/>
    </source>
</evidence>
<keyword evidence="10 12" id="KW-0630">Potassium</keyword>
<evidence type="ECO:0000256" key="3">
    <source>
        <dbReference type="ARBA" id="ARBA00016943"/>
    </source>
</evidence>
<dbReference type="CDD" id="cd01174">
    <property type="entry name" value="ribokinase"/>
    <property type="match status" value="1"/>
</dbReference>
<feature type="binding site" evidence="12">
    <location>
        <begin position="10"/>
        <end position="12"/>
    </location>
    <ligand>
        <name>substrate</name>
    </ligand>
</feature>
<dbReference type="PRINTS" id="PR00990">
    <property type="entry name" value="RIBOKINASE"/>
</dbReference>
<dbReference type="InterPro" id="IPR011611">
    <property type="entry name" value="PfkB_dom"/>
</dbReference>
<dbReference type="PROSITE" id="PS00584">
    <property type="entry name" value="PFKB_KINASES_2"/>
    <property type="match status" value="1"/>
</dbReference>
<feature type="binding site" evidence="12">
    <location>
        <position position="249"/>
    </location>
    <ligand>
        <name>K(+)</name>
        <dbReference type="ChEBI" id="CHEBI:29103"/>
    </ligand>
</feature>
<comment type="activity regulation">
    <text evidence="12">Activated by a monovalent cation that binds near, but not in, the active site. The most likely occupant of the site in vivo is potassium. Ion binding induces a conformational change that may alter substrate affinity.</text>
</comment>
<comment type="caution">
    <text evidence="14">The sequence shown here is derived from an EMBL/GenBank/DDBJ whole genome shotgun (WGS) entry which is preliminary data.</text>
</comment>
<sequence length="313" mass="32256">MMITVIGSASLDLAARSAIMPQPGVTIRASDYRSGPGGKGCNQAIALARLGHVPGFLAKIGDDAMGAILLTALESEGIDIAAILRTGDAPTGIAMIHIDHNGENMITAVSGANAQLTETDIETHQSLISEADFLLVQLESPASAIACAMKHARSTQTITILDPAPVADRVVMRDLVSLCHIVTPNQGECSALTGITPTDMDSARRAASVLHRMGANTVILKMGRIGAFFCDGSQSDLVPGYQVSSVDSVAAGDCFNAGLASALHEGASLPEAVKFACAAGALTTTQSGAASATPYRHEVAEFMESAQQTCQHA</sequence>
<comment type="catalytic activity">
    <reaction evidence="12">
        <text>D-ribose + ATP = D-ribose 5-phosphate + ADP + H(+)</text>
        <dbReference type="Rhea" id="RHEA:13697"/>
        <dbReference type="ChEBI" id="CHEBI:15378"/>
        <dbReference type="ChEBI" id="CHEBI:30616"/>
        <dbReference type="ChEBI" id="CHEBI:47013"/>
        <dbReference type="ChEBI" id="CHEBI:78346"/>
        <dbReference type="ChEBI" id="CHEBI:456216"/>
        <dbReference type="EC" id="2.7.1.15"/>
    </reaction>
</comment>
<dbReference type="GO" id="GO:0019303">
    <property type="term" value="P:D-ribose catabolic process"/>
    <property type="evidence" value="ECO:0007669"/>
    <property type="project" value="UniProtKB-UniRule"/>
</dbReference>
<dbReference type="InterPro" id="IPR029056">
    <property type="entry name" value="Ribokinase-like"/>
</dbReference>
<dbReference type="EMBL" id="NWTK01000006">
    <property type="protein sequence ID" value="PKR54106.1"/>
    <property type="molecule type" value="Genomic_DNA"/>
</dbReference>
<protein>
    <recommendedName>
        <fullName evidence="3 12">Ribokinase</fullName>
        <shortName evidence="12">RK</shortName>
        <ecNumber evidence="2 12">2.7.1.15</ecNumber>
    </recommendedName>
</protein>
<dbReference type="GO" id="GO:0005524">
    <property type="term" value="F:ATP binding"/>
    <property type="evidence" value="ECO:0007669"/>
    <property type="project" value="UniProtKB-UniRule"/>
</dbReference>
<comment type="caution">
    <text evidence="12">Lacks conserved residue(s) required for the propagation of feature annotation.</text>
</comment>
<keyword evidence="7 12" id="KW-0418">Kinase</keyword>
<comment type="cofactor">
    <cofactor evidence="12">
        <name>Mg(2+)</name>
        <dbReference type="ChEBI" id="CHEBI:18420"/>
    </cofactor>
    <text evidence="12">Requires a divalent cation, most likely magnesium in vivo, as an electrophilic catalyst to aid phosphoryl group transfer. It is the chelate of the metal and the nucleotide that is the actual substrate.</text>
</comment>
<feature type="binding site" evidence="12">
    <location>
        <position position="283"/>
    </location>
    <ligand>
        <name>K(+)</name>
        <dbReference type="ChEBI" id="CHEBI:29103"/>
    </ligand>
</feature>
<keyword evidence="11 12" id="KW-0119">Carbohydrate metabolism</keyword>
<evidence type="ECO:0000256" key="5">
    <source>
        <dbReference type="ARBA" id="ARBA00022723"/>
    </source>
</evidence>
<dbReference type="AlphaFoldDB" id="A0A2N3KUD4"/>
<dbReference type="PROSITE" id="PS00583">
    <property type="entry name" value="PFKB_KINASES_1"/>
    <property type="match status" value="1"/>
</dbReference>
<keyword evidence="6 12" id="KW-0547">Nucleotide-binding</keyword>
<accession>A0A2N3KUD4</accession>
<dbReference type="InterPro" id="IPR002139">
    <property type="entry name" value="Ribo/fructo_kinase"/>
</dbReference>
<keyword evidence="8 12" id="KW-0067">ATP-binding</keyword>
<evidence type="ECO:0000256" key="6">
    <source>
        <dbReference type="ARBA" id="ARBA00022741"/>
    </source>
</evidence>
<evidence type="ECO:0000313" key="14">
    <source>
        <dbReference type="EMBL" id="PKR54106.1"/>
    </source>
</evidence>
<feature type="binding site" evidence="12">
    <location>
        <position position="288"/>
    </location>
    <ligand>
        <name>K(+)</name>
        <dbReference type="ChEBI" id="CHEBI:29103"/>
    </ligand>
</feature>
<dbReference type="NCBIfam" id="TIGR02152">
    <property type="entry name" value="D_ribokin_bact"/>
    <property type="match status" value="1"/>
</dbReference>
<evidence type="ECO:0000256" key="4">
    <source>
        <dbReference type="ARBA" id="ARBA00022679"/>
    </source>
</evidence>
<feature type="binding site" evidence="12">
    <location>
        <position position="247"/>
    </location>
    <ligand>
        <name>K(+)</name>
        <dbReference type="ChEBI" id="CHEBI:29103"/>
    </ligand>
</feature>
<dbReference type="OrthoDB" id="9792663at2"/>
<feature type="binding site" evidence="12">
    <location>
        <position position="185"/>
    </location>
    <ligand>
        <name>ATP</name>
        <dbReference type="ChEBI" id="CHEBI:30616"/>
    </ligand>
</feature>
<keyword evidence="4 12" id="KW-0808">Transferase</keyword>
<comment type="subunit">
    <text evidence="12">Homodimer.</text>
</comment>
<feature type="binding site" evidence="12">
    <location>
        <position position="139"/>
    </location>
    <ligand>
        <name>substrate</name>
    </ligand>
</feature>
<feature type="binding site" evidence="12">
    <location>
        <begin position="252"/>
        <end position="253"/>
    </location>
    <ligand>
        <name>ATP</name>
        <dbReference type="ChEBI" id="CHEBI:30616"/>
    </ligand>
</feature>
<evidence type="ECO:0000313" key="15">
    <source>
        <dbReference type="Proteomes" id="UP000233597"/>
    </source>
</evidence>
<dbReference type="UniPathway" id="UPA00916">
    <property type="reaction ID" value="UER00889"/>
</dbReference>
<evidence type="ECO:0000256" key="8">
    <source>
        <dbReference type="ARBA" id="ARBA00022840"/>
    </source>
</evidence>
<evidence type="ECO:0000259" key="13">
    <source>
        <dbReference type="Pfam" id="PF00294"/>
    </source>
</evidence>
<reference evidence="14 15" key="1">
    <citation type="submission" date="2017-09" db="EMBL/GenBank/DDBJ databases">
        <title>Biodiversity and function of Thalassospira species in the particle-attached aromatic-hydrocarbon-degrading consortia from the surface seawater of the South China Sea.</title>
        <authorList>
            <person name="Dong C."/>
            <person name="Liu R."/>
            <person name="Shao Z."/>
        </authorList>
    </citation>
    <scope>NUCLEOTIDE SEQUENCE [LARGE SCALE GENOMIC DNA]</scope>
    <source>
        <strain evidence="14 15">CSC1P2</strain>
    </source>
</reference>
<feature type="domain" description="Carbohydrate kinase PfkB" evidence="13">
    <location>
        <begin position="3"/>
        <end position="294"/>
    </location>
</feature>
<dbReference type="InterPro" id="IPR002173">
    <property type="entry name" value="Carboh/pur_kinase_PfkB_CS"/>
</dbReference>
<name>A0A2N3KUD4_9PROT</name>
<dbReference type="GO" id="GO:0046872">
    <property type="term" value="F:metal ion binding"/>
    <property type="evidence" value="ECO:0007669"/>
    <property type="project" value="UniProtKB-KW"/>
</dbReference>
<dbReference type="PANTHER" id="PTHR10584">
    <property type="entry name" value="SUGAR KINASE"/>
    <property type="match status" value="1"/>
</dbReference>
<dbReference type="GO" id="GO:0005829">
    <property type="term" value="C:cytosol"/>
    <property type="evidence" value="ECO:0007669"/>
    <property type="project" value="TreeGrafter"/>
</dbReference>
<evidence type="ECO:0000256" key="10">
    <source>
        <dbReference type="ARBA" id="ARBA00022958"/>
    </source>
</evidence>
<evidence type="ECO:0000256" key="2">
    <source>
        <dbReference type="ARBA" id="ARBA00012035"/>
    </source>
</evidence>
<comment type="subcellular location">
    <subcellularLocation>
        <location evidence="12">Cytoplasm</location>
    </subcellularLocation>
</comment>
<comment type="similarity">
    <text evidence="1">Belongs to the carbohydrate kinase pfkB family.</text>
</comment>
<dbReference type="SUPFAM" id="SSF53613">
    <property type="entry name" value="Ribokinase-like"/>
    <property type="match status" value="1"/>
</dbReference>
<keyword evidence="12" id="KW-0963">Cytoplasm</keyword>
<dbReference type="Proteomes" id="UP000233597">
    <property type="component" value="Unassembled WGS sequence"/>
</dbReference>
<feature type="binding site" evidence="12">
    <location>
        <position position="253"/>
    </location>
    <ligand>
        <name>substrate</name>
    </ligand>
</feature>
<gene>
    <name evidence="12 14" type="primary">rbsK</name>
    <name evidence="14" type="ORF">COO20_11200</name>
</gene>
<dbReference type="Pfam" id="PF00294">
    <property type="entry name" value="PfkB"/>
    <property type="match status" value="1"/>
</dbReference>